<organism evidence="1">
    <name type="scientific">marine metagenome</name>
    <dbReference type="NCBI Taxonomy" id="408172"/>
    <lineage>
        <taxon>unclassified sequences</taxon>
        <taxon>metagenomes</taxon>
        <taxon>ecological metagenomes</taxon>
    </lineage>
</organism>
<dbReference type="AlphaFoldDB" id="A0A382WQ26"/>
<dbReference type="InterPro" id="IPR027417">
    <property type="entry name" value="P-loop_NTPase"/>
</dbReference>
<evidence type="ECO:0008006" key="2">
    <source>
        <dbReference type="Google" id="ProtNLM"/>
    </source>
</evidence>
<evidence type="ECO:0000313" key="1">
    <source>
        <dbReference type="EMBL" id="SVD60977.1"/>
    </source>
</evidence>
<proteinExistence type="predicted"/>
<name>A0A382WQ26_9ZZZZ</name>
<accession>A0A382WQ26</accession>
<dbReference type="EMBL" id="UINC01161657">
    <property type="protein sequence ID" value="SVD60977.1"/>
    <property type="molecule type" value="Genomic_DNA"/>
</dbReference>
<dbReference type="SUPFAM" id="SSF52540">
    <property type="entry name" value="P-loop containing nucleoside triphosphate hydrolases"/>
    <property type="match status" value="1"/>
</dbReference>
<reference evidence="1" key="1">
    <citation type="submission" date="2018-05" db="EMBL/GenBank/DDBJ databases">
        <authorList>
            <person name="Lanie J.A."/>
            <person name="Ng W.-L."/>
            <person name="Kazmierczak K.M."/>
            <person name="Andrzejewski T.M."/>
            <person name="Davidsen T.M."/>
            <person name="Wayne K.J."/>
            <person name="Tettelin H."/>
            <person name="Glass J.I."/>
            <person name="Rusch D."/>
            <person name="Podicherti R."/>
            <person name="Tsui H.-C.T."/>
            <person name="Winkler M.E."/>
        </authorList>
    </citation>
    <scope>NUCLEOTIDE SEQUENCE</scope>
</reference>
<sequence>MNEDTKLGEVVIEGLSKSFDQITVLEEIDLKVKRTETLSLLGPSGCGKTT</sequence>
<protein>
    <recommendedName>
        <fullName evidence="2">ABC transporter domain-containing protein</fullName>
    </recommendedName>
</protein>
<gene>
    <name evidence="1" type="ORF">METZ01_LOCUS413831</name>
</gene>
<feature type="non-terminal residue" evidence="1">
    <location>
        <position position="50"/>
    </location>
</feature>
<dbReference type="Gene3D" id="3.40.50.300">
    <property type="entry name" value="P-loop containing nucleotide triphosphate hydrolases"/>
    <property type="match status" value="1"/>
</dbReference>